<keyword evidence="1" id="KW-0732">Signal</keyword>
<dbReference type="Proteomes" id="UP000016923">
    <property type="component" value="Unassembled WGS sequence"/>
</dbReference>
<dbReference type="HOGENOM" id="CLU_2109740_0_0_1"/>
<keyword evidence="3" id="KW-1185">Reference proteome</keyword>
<dbReference type="EMBL" id="KE148149">
    <property type="protein sequence ID" value="EPE08063.1"/>
    <property type="molecule type" value="Genomic_DNA"/>
</dbReference>
<organism evidence="2 3">
    <name type="scientific">Ophiostoma piceae (strain UAMH 11346)</name>
    <name type="common">Sap stain fungus</name>
    <dbReference type="NCBI Taxonomy" id="1262450"/>
    <lineage>
        <taxon>Eukaryota</taxon>
        <taxon>Fungi</taxon>
        <taxon>Dikarya</taxon>
        <taxon>Ascomycota</taxon>
        <taxon>Pezizomycotina</taxon>
        <taxon>Sordariomycetes</taxon>
        <taxon>Sordariomycetidae</taxon>
        <taxon>Ophiostomatales</taxon>
        <taxon>Ophiostomataceae</taxon>
        <taxon>Ophiostoma</taxon>
    </lineage>
</organism>
<proteinExistence type="predicted"/>
<reference evidence="2 3" key="1">
    <citation type="journal article" date="2013" name="BMC Genomics">
        <title>The genome and transcriptome of the pine saprophyte Ophiostoma piceae, and a comparison with the bark beetle-associated pine pathogen Grosmannia clavigera.</title>
        <authorList>
            <person name="Haridas S."/>
            <person name="Wang Y."/>
            <person name="Lim L."/>
            <person name="Massoumi Alamouti S."/>
            <person name="Jackman S."/>
            <person name="Docking R."/>
            <person name="Robertson G."/>
            <person name="Birol I."/>
            <person name="Bohlmann J."/>
            <person name="Breuil C."/>
        </authorList>
    </citation>
    <scope>NUCLEOTIDE SEQUENCE [LARGE SCALE GENOMIC DNA]</scope>
    <source>
        <strain evidence="2 3">UAMH 11346</strain>
    </source>
</reference>
<sequence>MRVSLNALGLLLLSSLPFSLQAHRVETAVDNMIDPIDDESVQNFSFSETQPDSEHLIEHSYPGVIEHSACLYGNTETCSGVRHPRWRANRGQSVKHGRTHTMYNVDTVTQVDLAL</sequence>
<gene>
    <name evidence="2" type="ORF">F503_00846</name>
</gene>
<evidence type="ECO:0000313" key="3">
    <source>
        <dbReference type="Proteomes" id="UP000016923"/>
    </source>
</evidence>
<accession>S3CNE3</accession>
<dbReference type="VEuPathDB" id="FungiDB:F503_00846"/>
<feature type="signal peptide" evidence="1">
    <location>
        <begin position="1"/>
        <end position="22"/>
    </location>
</feature>
<feature type="chain" id="PRO_5004507355" evidence="1">
    <location>
        <begin position="23"/>
        <end position="115"/>
    </location>
</feature>
<protein>
    <submittedName>
        <fullName evidence="2">Uncharacterized protein</fullName>
    </submittedName>
</protein>
<dbReference type="AlphaFoldDB" id="S3CNE3"/>
<evidence type="ECO:0000256" key="1">
    <source>
        <dbReference type="SAM" id="SignalP"/>
    </source>
</evidence>
<evidence type="ECO:0000313" key="2">
    <source>
        <dbReference type="EMBL" id="EPE08063.1"/>
    </source>
</evidence>
<name>S3CNE3_OPHP1</name>